<evidence type="ECO:0000313" key="7">
    <source>
        <dbReference type="Proteomes" id="UP000759131"/>
    </source>
</evidence>
<protein>
    <submittedName>
        <fullName evidence="6">Uncharacterized protein</fullName>
    </submittedName>
</protein>
<comment type="subcellular location">
    <subcellularLocation>
        <location evidence="1">Membrane</location>
        <topology evidence="1">Multi-pass membrane protein</topology>
    </subcellularLocation>
</comment>
<dbReference type="PANTHER" id="PTHR22911:SF6">
    <property type="entry name" value="SOLUTE CARRIER FAMILY 35 MEMBER G1"/>
    <property type="match status" value="1"/>
</dbReference>
<dbReference type="EMBL" id="CAJPIZ010002278">
    <property type="protein sequence ID" value="CAG2104794.1"/>
    <property type="molecule type" value="Genomic_DNA"/>
</dbReference>
<reference evidence="6" key="1">
    <citation type="submission" date="2020-11" db="EMBL/GenBank/DDBJ databases">
        <authorList>
            <person name="Tran Van P."/>
        </authorList>
    </citation>
    <scope>NUCLEOTIDE SEQUENCE</scope>
</reference>
<evidence type="ECO:0000256" key="5">
    <source>
        <dbReference type="SAM" id="Phobius"/>
    </source>
</evidence>
<dbReference type="SUPFAM" id="SSF103481">
    <property type="entry name" value="Multidrug resistance efflux transporter EmrE"/>
    <property type="match status" value="1"/>
</dbReference>
<dbReference type="EMBL" id="OC856853">
    <property type="protein sequence ID" value="CAD7624364.1"/>
    <property type="molecule type" value="Genomic_DNA"/>
</dbReference>
<evidence type="ECO:0000256" key="3">
    <source>
        <dbReference type="ARBA" id="ARBA00022989"/>
    </source>
</evidence>
<evidence type="ECO:0000313" key="6">
    <source>
        <dbReference type="EMBL" id="CAD7624364.1"/>
    </source>
</evidence>
<keyword evidence="3 5" id="KW-1133">Transmembrane helix</keyword>
<accession>A0A7R9KJY3</accession>
<dbReference type="GO" id="GO:0016020">
    <property type="term" value="C:membrane"/>
    <property type="evidence" value="ECO:0007669"/>
    <property type="project" value="UniProtKB-SubCell"/>
</dbReference>
<sequence>MSDLNDLNKDPSDHVQSNKWQLYKGITMSMLAALCFSLSAVIVKYLKDISVEQLSLYRSIEFYAFQCLPLADAYTILQSIPVFASVLAFLFLKEPCGLFQISMILMTMFGLSLTTKLVYMLSMETESLFVDNSTAIIEAMDVEFGHRTDHYYYGVSAALSSALCISLAEMAGPVAVVRVATDIILSFVWQIFIFNNNPDVWTISGAIVVAFAIFLTSCHKWINSKDNKK</sequence>
<keyword evidence="2 5" id="KW-0812">Transmembrane</keyword>
<evidence type="ECO:0000256" key="1">
    <source>
        <dbReference type="ARBA" id="ARBA00004141"/>
    </source>
</evidence>
<keyword evidence="4 5" id="KW-0472">Membrane</keyword>
<gene>
    <name evidence="6" type="ORF">OSB1V03_LOCUS4809</name>
</gene>
<dbReference type="AlphaFoldDB" id="A0A7R9KJY3"/>
<dbReference type="PANTHER" id="PTHR22911">
    <property type="entry name" value="ACYL-MALONYL CONDENSING ENZYME-RELATED"/>
    <property type="match status" value="1"/>
</dbReference>
<feature type="transmembrane region" description="Helical" evidence="5">
    <location>
        <begin position="104"/>
        <end position="122"/>
    </location>
</feature>
<feature type="transmembrane region" description="Helical" evidence="5">
    <location>
        <begin position="175"/>
        <end position="194"/>
    </location>
</feature>
<proteinExistence type="predicted"/>
<organism evidence="6">
    <name type="scientific">Medioppia subpectinata</name>
    <dbReference type="NCBI Taxonomy" id="1979941"/>
    <lineage>
        <taxon>Eukaryota</taxon>
        <taxon>Metazoa</taxon>
        <taxon>Ecdysozoa</taxon>
        <taxon>Arthropoda</taxon>
        <taxon>Chelicerata</taxon>
        <taxon>Arachnida</taxon>
        <taxon>Acari</taxon>
        <taxon>Acariformes</taxon>
        <taxon>Sarcoptiformes</taxon>
        <taxon>Oribatida</taxon>
        <taxon>Brachypylina</taxon>
        <taxon>Oppioidea</taxon>
        <taxon>Oppiidae</taxon>
        <taxon>Medioppia</taxon>
    </lineage>
</organism>
<feature type="transmembrane region" description="Helical" evidence="5">
    <location>
        <begin position="150"/>
        <end position="168"/>
    </location>
</feature>
<dbReference type="OrthoDB" id="306876at2759"/>
<dbReference type="InterPro" id="IPR037185">
    <property type="entry name" value="EmrE-like"/>
</dbReference>
<feature type="transmembrane region" description="Helical" evidence="5">
    <location>
        <begin position="26"/>
        <end position="46"/>
    </location>
</feature>
<dbReference type="Proteomes" id="UP000759131">
    <property type="component" value="Unassembled WGS sequence"/>
</dbReference>
<keyword evidence="7" id="KW-1185">Reference proteome</keyword>
<feature type="transmembrane region" description="Helical" evidence="5">
    <location>
        <begin position="200"/>
        <end position="222"/>
    </location>
</feature>
<feature type="transmembrane region" description="Helical" evidence="5">
    <location>
        <begin position="73"/>
        <end position="92"/>
    </location>
</feature>
<name>A0A7R9KJY3_9ACAR</name>
<evidence type="ECO:0000256" key="2">
    <source>
        <dbReference type="ARBA" id="ARBA00022692"/>
    </source>
</evidence>
<evidence type="ECO:0000256" key="4">
    <source>
        <dbReference type="ARBA" id="ARBA00023136"/>
    </source>
</evidence>